<sequence length="337" mass="35376">MRRARLSVATTVSGLVAASLLLAACGGDKEESTDSPDAQEPVGGTTFASTWPLTGLPVESGDDSALDHPVVVAKVDNSGSEPQAGVGKADLVVEELVEGGITRLAAFFYSDLPTQVGPMRSMRFSDIGIVTPVDAVIATSGAAPITIRKIQDADITFFGEGAKGFSRDSSRSAPYNLMADLGTVVGGIKQEPTRPADYLTWGAADDEVGGQKAKRLQATFSGAHTSEWKYTGDHYTLLNGNSPEGDLFSPDTVLVLRVKTSDAGYKDPAGNPVPETHFTGKGAAMVFHGGKMLRATWSKDALDAHLELTTQNGEVKIPAGHVWIELVPTNGGDVSFK</sequence>
<dbReference type="AlphaFoldDB" id="A0A2P2CBX6"/>
<dbReference type="Pfam" id="PF17479">
    <property type="entry name" value="DUF3048_C"/>
    <property type="match status" value="1"/>
</dbReference>
<dbReference type="PROSITE" id="PS51257">
    <property type="entry name" value="PROKAR_LIPOPROTEIN"/>
    <property type="match status" value="1"/>
</dbReference>
<feature type="region of interest" description="Disordered" evidence="1">
    <location>
        <begin position="27"/>
        <end position="53"/>
    </location>
</feature>
<dbReference type="Pfam" id="PF11258">
    <property type="entry name" value="DUF3048"/>
    <property type="match status" value="1"/>
</dbReference>
<dbReference type="EMBL" id="CZKA01000058">
    <property type="protein sequence ID" value="CUR59493.1"/>
    <property type="molecule type" value="Genomic_DNA"/>
</dbReference>
<evidence type="ECO:0000259" key="3">
    <source>
        <dbReference type="Pfam" id="PF17479"/>
    </source>
</evidence>
<feature type="domain" description="DUF3048" evidence="3">
    <location>
        <begin position="219"/>
        <end position="324"/>
    </location>
</feature>
<dbReference type="SUPFAM" id="SSF159774">
    <property type="entry name" value="YerB-like"/>
    <property type="match status" value="1"/>
</dbReference>
<dbReference type="InterPro" id="IPR021416">
    <property type="entry name" value="DUF3048_N"/>
</dbReference>
<evidence type="ECO:0000256" key="1">
    <source>
        <dbReference type="SAM" id="MobiDB-lite"/>
    </source>
</evidence>
<evidence type="ECO:0008006" key="5">
    <source>
        <dbReference type="Google" id="ProtNLM"/>
    </source>
</evidence>
<dbReference type="InterPro" id="IPR023158">
    <property type="entry name" value="YerB-like_sf"/>
</dbReference>
<protein>
    <recommendedName>
        <fullName evidence="5">DUF3048 domain-containing protein</fullName>
    </recommendedName>
</protein>
<dbReference type="Gene3D" id="3.50.90.10">
    <property type="entry name" value="YerB-like"/>
    <property type="match status" value="1"/>
</dbReference>
<evidence type="ECO:0000313" key="4">
    <source>
        <dbReference type="EMBL" id="CUR59493.1"/>
    </source>
</evidence>
<name>A0A2P2CBX6_9ZZZZ</name>
<organism evidence="4">
    <name type="scientific">metagenome</name>
    <dbReference type="NCBI Taxonomy" id="256318"/>
    <lineage>
        <taxon>unclassified sequences</taxon>
        <taxon>metagenomes</taxon>
    </lineage>
</organism>
<accession>A0A2P2CBX6</accession>
<feature type="domain" description="DUF3048" evidence="2">
    <location>
        <begin position="53"/>
        <end position="190"/>
    </location>
</feature>
<evidence type="ECO:0000259" key="2">
    <source>
        <dbReference type="Pfam" id="PF11258"/>
    </source>
</evidence>
<reference evidence="4" key="1">
    <citation type="submission" date="2015-08" db="EMBL/GenBank/DDBJ databases">
        <authorList>
            <person name="Babu N.S."/>
            <person name="Beckwith C.J."/>
            <person name="Beseler K.G."/>
            <person name="Brison A."/>
            <person name="Carone J.V."/>
            <person name="Caskin T.P."/>
            <person name="Diamond M."/>
            <person name="Durham M.E."/>
            <person name="Foxe J.M."/>
            <person name="Go M."/>
            <person name="Henderson B.A."/>
            <person name="Jones I.B."/>
            <person name="McGettigan J.A."/>
            <person name="Micheletti S.J."/>
            <person name="Nasrallah M.E."/>
            <person name="Ortiz D."/>
            <person name="Piller C.R."/>
            <person name="Privatt S.R."/>
            <person name="Schneider S.L."/>
            <person name="Sharp S."/>
            <person name="Smith T.C."/>
            <person name="Stanton J.D."/>
            <person name="Ullery H.E."/>
            <person name="Wilson R.J."/>
            <person name="Serrano M.G."/>
            <person name="Buck G."/>
            <person name="Lee V."/>
            <person name="Wang Y."/>
            <person name="Carvalho R."/>
            <person name="Voegtly L."/>
            <person name="Shi R."/>
            <person name="Duckworth R."/>
            <person name="Johnson A."/>
            <person name="Loviza R."/>
            <person name="Walstead R."/>
            <person name="Shah Z."/>
            <person name="Kiflezghi M."/>
            <person name="Wade K."/>
            <person name="Ball S.L."/>
            <person name="Bradley K.W."/>
            <person name="Asai D.J."/>
            <person name="Bowman C.A."/>
            <person name="Russell D.A."/>
            <person name="Pope W.H."/>
            <person name="Jacobs-Sera D."/>
            <person name="Hendrix R.W."/>
            <person name="Hatfull G.F."/>
        </authorList>
    </citation>
    <scope>NUCLEOTIDE SEQUENCE</scope>
</reference>
<proteinExistence type="predicted"/>
<dbReference type="InterPro" id="IPR035328">
    <property type="entry name" value="DUF3048_C"/>
</dbReference>
<gene>
    <name evidence="4" type="ORF">NOCA2610018</name>
</gene>